<keyword evidence="1" id="KW-1133">Transmembrane helix</keyword>
<organism evidence="2">
    <name type="scientific">hydrothermal vent metagenome</name>
    <dbReference type="NCBI Taxonomy" id="652676"/>
    <lineage>
        <taxon>unclassified sequences</taxon>
        <taxon>metagenomes</taxon>
        <taxon>ecological metagenomes</taxon>
    </lineage>
</organism>
<keyword evidence="1" id="KW-0812">Transmembrane</keyword>
<keyword evidence="1" id="KW-0472">Membrane</keyword>
<feature type="transmembrane region" description="Helical" evidence="1">
    <location>
        <begin position="32"/>
        <end position="53"/>
    </location>
</feature>
<sequence>MANTITFISCGVISLLLLMSIMFAGPHLLLPATFMIVTILVGGFCIYIADGMIKQRAEIMKKWEG</sequence>
<dbReference type="EMBL" id="UOFW01000198">
    <property type="protein sequence ID" value="VAX07196.1"/>
    <property type="molecule type" value="Genomic_DNA"/>
</dbReference>
<protein>
    <submittedName>
        <fullName evidence="2">Uncharacterized protein</fullName>
    </submittedName>
</protein>
<feature type="transmembrane region" description="Helical" evidence="1">
    <location>
        <begin position="7"/>
        <end position="26"/>
    </location>
</feature>
<gene>
    <name evidence="2" type="ORF">MNBD_ALPHA03-1224</name>
</gene>
<name>A0A3B1AMM2_9ZZZZ</name>
<reference evidence="2" key="1">
    <citation type="submission" date="2018-06" db="EMBL/GenBank/DDBJ databases">
        <authorList>
            <person name="Zhirakovskaya E."/>
        </authorList>
    </citation>
    <scope>NUCLEOTIDE SEQUENCE</scope>
</reference>
<evidence type="ECO:0000313" key="2">
    <source>
        <dbReference type="EMBL" id="VAX07196.1"/>
    </source>
</evidence>
<proteinExistence type="predicted"/>
<evidence type="ECO:0000256" key="1">
    <source>
        <dbReference type="SAM" id="Phobius"/>
    </source>
</evidence>
<accession>A0A3B1AMM2</accession>
<dbReference type="AlphaFoldDB" id="A0A3B1AMM2"/>